<gene>
    <name evidence="1" type="ORF">PGCG_00085</name>
</gene>
<name>A0AC59EWR1_9VIRU</name>
<proteinExistence type="predicted"/>
<keyword evidence="2" id="KW-1185">Reference proteome</keyword>
<dbReference type="EMBL" id="KC662249">
    <property type="protein sequence ID" value="AGM15397.1"/>
    <property type="molecule type" value="Genomic_DNA"/>
</dbReference>
<sequence length="515" mass="57354">MSSVTKLYTEDIDKHKYSNGCVPKSAKKYADPKTGAIDIELWYEENPDSCQEFLNGAQKCSAEFYADDEKTGCCYNEKAKGDEWCKPDSWTGLNFMAADDTISNMCHKEAVQGMNNTLFDDNNKMIKFFKLALFSMISLLGAALVGTIYEFWLRYGNSVDCIYYKSKCANIGKTDKISLIDYMFPNSLCHYPYQSCAKDKVTQSGGKKQSGGAKEVLTGIVSTFAEYERTGAKCITVNQDSGTVFGGKPVPYNIADYAIENSDSEYMTVMAKTLSFYFLFSVLFTRKVLNAIMSKFSTGFQNNIKFNPFLSNLTFLLLTGIIFPILGYVLEMPGLYFGPMIIFTGLLILTSILTSIGFFVSFFSVIFPDKLWGSSMSECNLSAEYYRIFRPELLYTLKGADMSAKVMSVVKNILQFLPLILLILLSVVTGSLMCIVSSLYMSFSLFINMFLIPLSNPLECFSILKSHADLLTVLFIMGVIGASANSLDQTTTGVMSMILVIIITLKAFKGMKNSI</sequence>
<reference evidence="1 2" key="1">
    <citation type="journal article" date="2013" name="Proc. Natl. Acad. Sci. U.S.A.">
        <title>Genome of Phaeocystis globosa virus PgV-16T highlights the common ancestry of the largest known DNA viruses infecting eukaryotes.</title>
        <authorList>
            <person name="Santini S."/>
            <person name="Jeudy S."/>
            <person name="Bartoli J."/>
            <person name="Poirot O."/>
            <person name="Lescot M."/>
            <person name="Abergel C."/>
            <person name="Barbe V."/>
            <person name="Wommack K.E."/>
            <person name="Noordeloos A.A."/>
            <person name="Brussaard C.P."/>
            <person name="Claverie J.M."/>
        </authorList>
    </citation>
    <scope>NUCLEOTIDE SEQUENCE [LARGE SCALE GENOMIC DNA]</scope>
    <source>
        <strain evidence="1 2">16T</strain>
    </source>
</reference>
<accession>A0AC59EWR1</accession>
<evidence type="ECO:0000313" key="2">
    <source>
        <dbReference type="Proteomes" id="UP000204225"/>
    </source>
</evidence>
<protein>
    <submittedName>
        <fullName evidence="1">Uncharacterized protein</fullName>
    </submittedName>
</protein>
<dbReference type="Proteomes" id="UP000204225">
    <property type="component" value="Segment"/>
</dbReference>
<evidence type="ECO:0000313" key="1">
    <source>
        <dbReference type="EMBL" id="AGM15397.1"/>
    </source>
</evidence>
<organism evidence="1 2">
    <name type="scientific">Phaeocystis globosa virus PgV-16T</name>
    <dbReference type="NCBI Taxonomy" id="3071227"/>
    <lineage>
        <taxon>Viruses</taxon>
        <taxon>Varidnaviria</taxon>
        <taxon>Bamfordvirae</taxon>
        <taxon>Nucleocytoviricota</taxon>
        <taxon>Megaviricetes</taxon>
        <taxon>Imitervirales</taxon>
        <taxon>Mesomimiviridae</taxon>
        <taxon>Tethysvirus</taxon>
        <taxon>Tethysvirus hollandense</taxon>
    </lineage>
</organism>